<evidence type="ECO:0000313" key="2">
    <source>
        <dbReference type="EMBL" id="SFB71357.1"/>
    </source>
</evidence>
<sequence length="216" mass="23154">MEKILIAGATGQTGKRIIEILNSSQNFNPVAMIRKEDQKQIFDDMGVESVLADLEGDVKPAFNEVDKVIFAAGSGGSTGPEKTTAVDEEGAIKMIDAAKEHGVKKFVMLSAMGTDSPEDGGDLEHYLRAKKKADDHLRESGVPFTIVQPGSLSDELGRAKVKVAEKLGEYGEIARDDVAFLMVMSLADPLTKNMSFEALEGETPVKQALIELSGIG</sequence>
<organism evidence="2 3">
    <name type="scientific">Zunongwangia mangrovi</name>
    <dbReference type="NCBI Taxonomy" id="1334022"/>
    <lineage>
        <taxon>Bacteria</taxon>
        <taxon>Pseudomonadati</taxon>
        <taxon>Bacteroidota</taxon>
        <taxon>Flavobacteriia</taxon>
        <taxon>Flavobacteriales</taxon>
        <taxon>Flavobacteriaceae</taxon>
        <taxon>Zunongwangia</taxon>
    </lineage>
</organism>
<dbReference type="STRING" id="1334022.SAMN04487907_101215"/>
<accession>A0A1I1D987</accession>
<dbReference type="Gene3D" id="3.40.50.720">
    <property type="entry name" value="NAD(P)-binding Rossmann-like Domain"/>
    <property type="match status" value="1"/>
</dbReference>
<dbReference type="RefSeq" id="WP_092539548.1">
    <property type="nucleotide sequence ID" value="NZ_FOKV01000001.1"/>
</dbReference>
<dbReference type="Pfam" id="PF13460">
    <property type="entry name" value="NAD_binding_10"/>
    <property type="match status" value="1"/>
</dbReference>
<dbReference type="AlphaFoldDB" id="A0A1I1D987"/>
<dbReference type="SUPFAM" id="SSF51735">
    <property type="entry name" value="NAD(P)-binding Rossmann-fold domains"/>
    <property type="match status" value="1"/>
</dbReference>
<dbReference type="InterPro" id="IPR016040">
    <property type="entry name" value="NAD(P)-bd_dom"/>
</dbReference>
<evidence type="ECO:0000259" key="1">
    <source>
        <dbReference type="Pfam" id="PF13460"/>
    </source>
</evidence>
<dbReference type="CDD" id="cd05243">
    <property type="entry name" value="SDR_a5"/>
    <property type="match status" value="1"/>
</dbReference>
<gene>
    <name evidence="2" type="ORF">SAMN04487907_101215</name>
</gene>
<feature type="domain" description="NAD(P)-binding" evidence="1">
    <location>
        <begin position="8"/>
        <end position="189"/>
    </location>
</feature>
<protein>
    <submittedName>
        <fullName evidence="2">Uncharacterized conserved protein YbjT, contains NAD(P)-binding and DUF2867 domains</fullName>
    </submittedName>
</protein>
<dbReference type="EMBL" id="FOKV01000001">
    <property type="protein sequence ID" value="SFB71357.1"/>
    <property type="molecule type" value="Genomic_DNA"/>
</dbReference>
<proteinExistence type="predicted"/>
<evidence type="ECO:0000313" key="3">
    <source>
        <dbReference type="Proteomes" id="UP000199438"/>
    </source>
</evidence>
<dbReference type="PANTHER" id="PTHR15020">
    <property type="entry name" value="FLAVIN REDUCTASE-RELATED"/>
    <property type="match status" value="1"/>
</dbReference>
<dbReference type="OrthoDB" id="9803892at2"/>
<dbReference type="InterPro" id="IPR036291">
    <property type="entry name" value="NAD(P)-bd_dom_sf"/>
</dbReference>
<dbReference type="PANTHER" id="PTHR15020:SF50">
    <property type="entry name" value="UPF0659 PROTEIN YMR090W"/>
    <property type="match status" value="1"/>
</dbReference>
<dbReference type="Proteomes" id="UP000199438">
    <property type="component" value="Unassembled WGS sequence"/>
</dbReference>
<name>A0A1I1D987_9FLAO</name>
<reference evidence="3" key="1">
    <citation type="submission" date="2016-10" db="EMBL/GenBank/DDBJ databases">
        <authorList>
            <person name="Varghese N."/>
            <person name="Submissions S."/>
        </authorList>
    </citation>
    <scope>NUCLEOTIDE SEQUENCE [LARGE SCALE GENOMIC DNA]</scope>
    <source>
        <strain evidence="3">DSM 24499</strain>
    </source>
</reference>
<keyword evidence="3" id="KW-1185">Reference proteome</keyword>